<protein>
    <submittedName>
        <fullName evidence="1">Uncharacterized protein</fullName>
    </submittedName>
</protein>
<dbReference type="InterPro" id="IPR006357">
    <property type="entry name" value="HAD-SF_hydro_IIA"/>
</dbReference>
<dbReference type="InParanoid" id="A0A2T3AV30"/>
<dbReference type="NCBIfam" id="TIGR01460">
    <property type="entry name" value="HAD-SF-IIA"/>
    <property type="match status" value="1"/>
</dbReference>
<dbReference type="GO" id="GO:0046474">
    <property type="term" value="P:glycerophospholipid biosynthetic process"/>
    <property type="evidence" value="ECO:0007669"/>
    <property type="project" value="TreeGrafter"/>
</dbReference>
<dbReference type="AlphaFoldDB" id="A0A2T3AV30"/>
<dbReference type="InterPro" id="IPR050324">
    <property type="entry name" value="CDP-alcohol_PTase-I"/>
</dbReference>
<dbReference type="Gene3D" id="3.40.50.1000">
    <property type="entry name" value="HAD superfamily/HAD-like"/>
    <property type="match status" value="2"/>
</dbReference>
<dbReference type="NCBIfam" id="TIGR01456">
    <property type="entry name" value="CECR5"/>
    <property type="match status" value="1"/>
</dbReference>
<gene>
    <name evidence="1" type="ORF">M430DRAFT_52821</name>
</gene>
<dbReference type="FunFam" id="3.40.50.1000:FF:000069">
    <property type="entry name" value="HAD-superfamily subfamily IIA hydrolase"/>
    <property type="match status" value="1"/>
</dbReference>
<dbReference type="PANTHER" id="PTHR14269">
    <property type="entry name" value="CDP-DIACYLGLYCEROL--GLYCEROL-3-PHOSPHATE 3-PHOSPHATIDYLTRANSFERASE-RELATED"/>
    <property type="match status" value="1"/>
</dbReference>
<dbReference type="GeneID" id="36576412"/>
<accession>A0A2T3AV30</accession>
<organism evidence="1 2">
    <name type="scientific">Amorphotheca resinae ATCC 22711</name>
    <dbReference type="NCBI Taxonomy" id="857342"/>
    <lineage>
        <taxon>Eukaryota</taxon>
        <taxon>Fungi</taxon>
        <taxon>Dikarya</taxon>
        <taxon>Ascomycota</taxon>
        <taxon>Pezizomycotina</taxon>
        <taxon>Leotiomycetes</taxon>
        <taxon>Helotiales</taxon>
        <taxon>Amorphothecaceae</taxon>
        <taxon>Amorphotheca</taxon>
    </lineage>
</organism>
<dbReference type="SUPFAM" id="SSF56784">
    <property type="entry name" value="HAD-like"/>
    <property type="match status" value="1"/>
</dbReference>
<dbReference type="RefSeq" id="XP_024718525.1">
    <property type="nucleotide sequence ID" value="XM_024868331.1"/>
</dbReference>
<reference evidence="1 2" key="1">
    <citation type="journal article" date="2018" name="New Phytol.">
        <title>Comparative genomics and transcriptomics depict ericoid mycorrhizal fungi as versatile saprotrophs and plant mutualists.</title>
        <authorList>
            <person name="Martino E."/>
            <person name="Morin E."/>
            <person name="Grelet G.A."/>
            <person name="Kuo A."/>
            <person name="Kohler A."/>
            <person name="Daghino S."/>
            <person name="Barry K.W."/>
            <person name="Cichocki N."/>
            <person name="Clum A."/>
            <person name="Dockter R.B."/>
            <person name="Hainaut M."/>
            <person name="Kuo R.C."/>
            <person name="LaButti K."/>
            <person name="Lindahl B.D."/>
            <person name="Lindquist E.A."/>
            <person name="Lipzen A."/>
            <person name="Khouja H.R."/>
            <person name="Magnuson J."/>
            <person name="Murat C."/>
            <person name="Ohm R.A."/>
            <person name="Singer S.W."/>
            <person name="Spatafora J.W."/>
            <person name="Wang M."/>
            <person name="Veneault-Fourrey C."/>
            <person name="Henrissat B."/>
            <person name="Grigoriev I.V."/>
            <person name="Martin F.M."/>
            <person name="Perotto S."/>
        </authorList>
    </citation>
    <scope>NUCLEOTIDE SEQUENCE [LARGE SCALE GENOMIC DNA]</scope>
    <source>
        <strain evidence="1 2">ATCC 22711</strain>
    </source>
</reference>
<evidence type="ECO:0000313" key="2">
    <source>
        <dbReference type="Proteomes" id="UP000241818"/>
    </source>
</evidence>
<dbReference type="InterPro" id="IPR023214">
    <property type="entry name" value="HAD_sf"/>
</dbReference>
<dbReference type="Pfam" id="PF13242">
    <property type="entry name" value="Hydrolase_like"/>
    <property type="match status" value="1"/>
</dbReference>
<dbReference type="InterPro" id="IPR006353">
    <property type="entry name" value="HAD-SF_hydro_IIA_CECR5"/>
</dbReference>
<proteinExistence type="predicted"/>
<evidence type="ECO:0000313" key="1">
    <source>
        <dbReference type="EMBL" id="PSS12527.1"/>
    </source>
</evidence>
<name>A0A2T3AV30_AMORE</name>
<dbReference type="PANTHER" id="PTHR14269:SF57">
    <property type="entry name" value="SUPERFAMILY HYDROLASE, PUTATIVE (AFU_ORTHOLOGUE AFUA_2G02580)-RELATED"/>
    <property type="match status" value="1"/>
</dbReference>
<dbReference type="OrthoDB" id="10251048at2759"/>
<dbReference type="GO" id="GO:0005739">
    <property type="term" value="C:mitochondrion"/>
    <property type="evidence" value="ECO:0007669"/>
    <property type="project" value="TreeGrafter"/>
</dbReference>
<dbReference type="Proteomes" id="UP000241818">
    <property type="component" value="Unassembled WGS sequence"/>
</dbReference>
<dbReference type="FunCoup" id="A0A2T3AV30">
    <property type="interactions" value="252"/>
</dbReference>
<dbReference type="EMBL" id="KZ679015">
    <property type="protein sequence ID" value="PSS12527.1"/>
    <property type="molecule type" value="Genomic_DNA"/>
</dbReference>
<dbReference type="InterPro" id="IPR036412">
    <property type="entry name" value="HAD-like_sf"/>
</dbReference>
<dbReference type="STRING" id="857342.A0A2T3AV30"/>
<sequence length="456" mass="50270">MQRCHSRLLVQRRLPLSFAPCSPSAHPPAVRTLQIDYHPLPQLRTRTKLPVSYPSPLTQVSNVRKKAPAVGHRVVRGFCESRRYQSSAVAADVPSFAFAFDIDGVLLRSSAPIPGAAQALSHLHNNNIPFILLTNGGGKHESARVAELSEKLGVPLSEDNFVQSHTPFKQLVEGSETIGSLKDKTILVTGGDGDKCRRVAEMYGFKNVVTPGDILMAYPTIWPFSKVFSDYYNKSTRPLPRPVDLNNIANSLKIDAIFVFNDPRDWALDSQIILDLLLSKEGYLGTYSEKNGNPNLPNNGWQQDGQPPLFFSNPDLFWAASYHLPRLGQGGFQASLQGVWEATTSGAALERTVIGKPYPTTYNYAEKVLNKYRTQMLGGNGGKLQRVFMVGDNPESDIRGANEYQSPLGTKWTSILVKTGVFRAGTQPKYVPTTIADDVLAAVKWALKEEGWSNSI</sequence>
<keyword evidence="2" id="KW-1185">Reference proteome</keyword>
<dbReference type="Pfam" id="PF13344">
    <property type="entry name" value="Hydrolase_6"/>
    <property type="match status" value="1"/>
</dbReference>